<dbReference type="PANTHER" id="PTHR47217:SF1">
    <property type="entry name" value="GLOBIN-LIKE PROTEIN"/>
    <property type="match status" value="1"/>
</dbReference>
<evidence type="ECO:0000256" key="3">
    <source>
        <dbReference type="ARBA" id="ARBA00022617"/>
    </source>
</evidence>
<evidence type="ECO:0000313" key="11">
    <source>
        <dbReference type="EMBL" id="KAK3733176.1"/>
    </source>
</evidence>
<evidence type="ECO:0000256" key="9">
    <source>
        <dbReference type="RuleBase" id="RU000356"/>
    </source>
</evidence>
<dbReference type="CDD" id="cd01040">
    <property type="entry name" value="Mb-like"/>
    <property type="match status" value="1"/>
</dbReference>
<evidence type="ECO:0000256" key="8">
    <source>
        <dbReference type="ARBA" id="ARBA00030087"/>
    </source>
</evidence>
<feature type="domain" description="Globin" evidence="10">
    <location>
        <begin position="21"/>
        <end position="170"/>
    </location>
</feature>
<dbReference type="PANTHER" id="PTHR47217">
    <property type="entry name" value="GLOBIN-LIKE PROTEIN"/>
    <property type="match status" value="1"/>
</dbReference>
<dbReference type="PROSITE" id="PS01033">
    <property type="entry name" value="GLOBIN"/>
    <property type="match status" value="1"/>
</dbReference>
<keyword evidence="6" id="KW-0408">Iron</keyword>
<sequence>MGTACTCQAPVPVQIDKGATILSSKDAGQIILSWTQLADFGDIKELALHFFEQLFETYPYMEKYFEFTGGKHNPSKKTFKMAVHSLVVMRRMGTFVGYIEHRPLLVSLMEKLARSHIKKGVKCEDMEKFTGVFTTFLVGKVGKPYAQKDVKEAWERFFSSFLKVYSIIEEETGTFWI</sequence>
<dbReference type="SUPFAM" id="SSF46458">
    <property type="entry name" value="Globin-like"/>
    <property type="match status" value="1"/>
</dbReference>
<dbReference type="InterPro" id="IPR012292">
    <property type="entry name" value="Globin/Proto"/>
</dbReference>
<comment type="caution">
    <text evidence="11">The sequence shown here is derived from an EMBL/GenBank/DDBJ whole genome shotgun (WGS) entry which is preliminary data.</text>
</comment>
<dbReference type="GO" id="GO:0046872">
    <property type="term" value="F:metal ion binding"/>
    <property type="evidence" value="ECO:0007669"/>
    <property type="project" value="UniProtKB-KW"/>
</dbReference>
<organism evidence="11 12">
    <name type="scientific">Elysia crispata</name>
    <name type="common">lettuce slug</name>
    <dbReference type="NCBI Taxonomy" id="231223"/>
    <lineage>
        <taxon>Eukaryota</taxon>
        <taxon>Metazoa</taxon>
        <taxon>Spiralia</taxon>
        <taxon>Lophotrochozoa</taxon>
        <taxon>Mollusca</taxon>
        <taxon>Gastropoda</taxon>
        <taxon>Heterobranchia</taxon>
        <taxon>Euthyneura</taxon>
        <taxon>Panpulmonata</taxon>
        <taxon>Sacoglossa</taxon>
        <taxon>Placobranchoidea</taxon>
        <taxon>Plakobranchidae</taxon>
        <taxon>Elysia</taxon>
    </lineage>
</organism>
<keyword evidence="4 9" id="KW-0561">Oxygen transport</keyword>
<dbReference type="Proteomes" id="UP001283361">
    <property type="component" value="Unassembled WGS sequence"/>
</dbReference>
<accession>A0AAE1CSL2</accession>
<keyword evidence="5" id="KW-0479">Metal-binding</keyword>
<evidence type="ECO:0000259" key="10">
    <source>
        <dbReference type="PROSITE" id="PS01033"/>
    </source>
</evidence>
<reference evidence="11" key="1">
    <citation type="journal article" date="2023" name="G3 (Bethesda)">
        <title>A reference genome for the long-term kleptoplast-retaining sea slug Elysia crispata morphotype clarki.</title>
        <authorList>
            <person name="Eastman K.E."/>
            <person name="Pendleton A.L."/>
            <person name="Shaikh M.A."/>
            <person name="Suttiyut T."/>
            <person name="Ogas R."/>
            <person name="Tomko P."/>
            <person name="Gavelis G."/>
            <person name="Widhalm J.R."/>
            <person name="Wisecaver J.H."/>
        </authorList>
    </citation>
    <scope>NUCLEOTIDE SEQUENCE</scope>
    <source>
        <strain evidence="11">ECLA1</strain>
    </source>
</reference>
<keyword evidence="12" id="KW-1185">Reference proteome</keyword>
<dbReference type="GO" id="GO:0005344">
    <property type="term" value="F:oxygen carrier activity"/>
    <property type="evidence" value="ECO:0007669"/>
    <property type="project" value="UniProtKB-KW"/>
</dbReference>
<evidence type="ECO:0000256" key="2">
    <source>
        <dbReference type="ARBA" id="ARBA00022448"/>
    </source>
</evidence>
<dbReference type="GO" id="GO:0019825">
    <property type="term" value="F:oxygen binding"/>
    <property type="evidence" value="ECO:0007669"/>
    <property type="project" value="InterPro"/>
</dbReference>
<evidence type="ECO:0000256" key="6">
    <source>
        <dbReference type="ARBA" id="ARBA00023004"/>
    </source>
</evidence>
<dbReference type="InterPro" id="IPR009050">
    <property type="entry name" value="Globin-like_sf"/>
</dbReference>
<proteinExistence type="inferred from homology"/>
<evidence type="ECO:0000256" key="1">
    <source>
        <dbReference type="ARBA" id="ARBA00013895"/>
    </source>
</evidence>
<evidence type="ECO:0000256" key="4">
    <source>
        <dbReference type="ARBA" id="ARBA00022621"/>
    </source>
</evidence>
<dbReference type="Pfam" id="PF00042">
    <property type="entry name" value="Globin"/>
    <property type="match status" value="1"/>
</dbReference>
<gene>
    <name evidence="11" type="ORF">RRG08_046097</name>
</gene>
<evidence type="ECO:0000256" key="7">
    <source>
        <dbReference type="ARBA" id="ARBA00023179"/>
    </source>
</evidence>
<dbReference type="InterPro" id="IPR044399">
    <property type="entry name" value="Mb-like_M"/>
</dbReference>
<protein>
    <recommendedName>
        <fullName evidence="1">Globin</fullName>
    </recommendedName>
    <alternativeName>
        <fullName evidence="8">Myoglobin</fullName>
    </alternativeName>
</protein>
<dbReference type="Gene3D" id="1.10.490.10">
    <property type="entry name" value="Globins"/>
    <property type="match status" value="1"/>
</dbReference>
<keyword evidence="2 9" id="KW-0813">Transport</keyword>
<keyword evidence="3 9" id="KW-0349">Heme</keyword>
<dbReference type="EMBL" id="JAWDGP010006910">
    <property type="protein sequence ID" value="KAK3733176.1"/>
    <property type="molecule type" value="Genomic_DNA"/>
</dbReference>
<dbReference type="InterPro" id="IPR000971">
    <property type="entry name" value="Globin"/>
</dbReference>
<comment type="similarity">
    <text evidence="9">Belongs to the globin family.</text>
</comment>
<evidence type="ECO:0000313" key="12">
    <source>
        <dbReference type="Proteomes" id="UP001283361"/>
    </source>
</evidence>
<dbReference type="AlphaFoldDB" id="A0AAE1CSL2"/>
<evidence type="ECO:0000256" key="5">
    <source>
        <dbReference type="ARBA" id="ARBA00022723"/>
    </source>
</evidence>
<name>A0AAE1CSL2_9GAST</name>
<keyword evidence="7" id="KW-0514">Muscle protein</keyword>
<dbReference type="GO" id="GO:0020037">
    <property type="term" value="F:heme binding"/>
    <property type="evidence" value="ECO:0007669"/>
    <property type="project" value="InterPro"/>
</dbReference>